<gene>
    <name evidence="9" type="ORF">SAMN04488136_105108</name>
</gene>
<accession>A0A1G7YFU3</accession>
<feature type="transmembrane region" description="Helical" evidence="6">
    <location>
        <begin position="335"/>
        <end position="355"/>
    </location>
</feature>
<keyword evidence="5" id="KW-0460">Magnesium</keyword>
<dbReference type="SUPFAM" id="SSF48317">
    <property type="entry name" value="Acid phosphatase/Vanadium-dependent haloperoxidase"/>
    <property type="match status" value="1"/>
</dbReference>
<dbReference type="PRINTS" id="PR00502">
    <property type="entry name" value="NUDIXFAMILY"/>
</dbReference>
<proteinExistence type="inferred from homology"/>
<dbReference type="InterPro" id="IPR020084">
    <property type="entry name" value="NUDIX_hydrolase_CS"/>
</dbReference>
<feature type="transmembrane region" description="Helical" evidence="6">
    <location>
        <begin position="447"/>
        <end position="468"/>
    </location>
</feature>
<keyword evidence="6" id="KW-0812">Transmembrane</keyword>
<keyword evidence="7" id="KW-0732">Signal</keyword>
<comment type="cofactor">
    <cofactor evidence="1">
        <name>Mg(2+)</name>
        <dbReference type="ChEBI" id="CHEBI:18420"/>
    </cofactor>
</comment>
<name>A0A1G7YFU3_9VIBR</name>
<dbReference type="Proteomes" id="UP000198854">
    <property type="component" value="Unassembled WGS sequence"/>
</dbReference>
<feature type="domain" description="Nudix hydrolase" evidence="8">
    <location>
        <begin position="30"/>
        <end position="163"/>
    </location>
</feature>
<dbReference type="PROSITE" id="PS51462">
    <property type="entry name" value="NUDIX"/>
    <property type="match status" value="1"/>
</dbReference>
<feature type="transmembrane region" description="Helical" evidence="6">
    <location>
        <begin position="283"/>
        <end position="304"/>
    </location>
</feature>
<dbReference type="PANTHER" id="PTHR43758:SF8">
    <property type="entry name" value="8-OXO-DGTP DIPHOSPHATASE YTKD-RELATED"/>
    <property type="match status" value="1"/>
</dbReference>
<dbReference type="AlphaFoldDB" id="A0A1G7YFU3"/>
<organism evidence="9 10">
    <name type="scientific">Vibrio xiamenensis</name>
    <dbReference type="NCBI Taxonomy" id="861298"/>
    <lineage>
        <taxon>Bacteria</taxon>
        <taxon>Pseudomonadati</taxon>
        <taxon>Pseudomonadota</taxon>
        <taxon>Gammaproteobacteria</taxon>
        <taxon>Vibrionales</taxon>
        <taxon>Vibrionaceae</taxon>
        <taxon>Vibrio</taxon>
    </lineage>
</organism>
<dbReference type="EMBL" id="FNDD01000005">
    <property type="protein sequence ID" value="SDG95398.1"/>
    <property type="molecule type" value="Genomic_DNA"/>
</dbReference>
<keyword evidence="6" id="KW-1133">Transmembrane helix</keyword>
<reference evidence="9 10" key="1">
    <citation type="submission" date="2016-10" db="EMBL/GenBank/DDBJ databases">
        <authorList>
            <person name="de Groot N.N."/>
        </authorList>
    </citation>
    <scope>NUCLEOTIDE SEQUENCE [LARGE SCALE GENOMIC DNA]</scope>
    <source>
        <strain evidence="9 10">CGMCC 1.10228</strain>
    </source>
</reference>
<dbReference type="STRING" id="861298.SAMN04488136_105108"/>
<evidence type="ECO:0000256" key="4">
    <source>
        <dbReference type="ARBA" id="ARBA00022801"/>
    </source>
</evidence>
<dbReference type="InterPro" id="IPR036938">
    <property type="entry name" value="PAP2/HPO_sf"/>
</dbReference>
<dbReference type="PANTHER" id="PTHR43758">
    <property type="entry name" value="7,8-DIHYDRO-8-OXOGUANINE TRIPHOSPHATASE"/>
    <property type="match status" value="1"/>
</dbReference>
<dbReference type="GO" id="GO:0016818">
    <property type="term" value="F:hydrolase activity, acting on acid anhydrides, in phosphorus-containing anhydrides"/>
    <property type="evidence" value="ECO:0007669"/>
    <property type="project" value="TreeGrafter"/>
</dbReference>
<dbReference type="CDD" id="cd02883">
    <property type="entry name" value="NUDIX_Hydrolase"/>
    <property type="match status" value="1"/>
</dbReference>
<evidence type="ECO:0000256" key="7">
    <source>
        <dbReference type="SAM" id="SignalP"/>
    </source>
</evidence>
<evidence type="ECO:0000256" key="3">
    <source>
        <dbReference type="ARBA" id="ARBA00022723"/>
    </source>
</evidence>
<evidence type="ECO:0000256" key="6">
    <source>
        <dbReference type="SAM" id="Phobius"/>
    </source>
</evidence>
<comment type="similarity">
    <text evidence="2">Belongs to the Nudix hydrolase family.</text>
</comment>
<dbReference type="OrthoDB" id="5918940at2"/>
<evidence type="ECO:0000256" key="5">
    <source>
        <dbReference type="ARBA" id="ARBA00022842"/>
    </source>
</evidence>
<evidence type="ECO:0000313" key="10">
    <source>
        <dbReference type="Proteomes" id="UP000198854"/>
    </source>
</evidence>
<feature type="chain" id="PRO_5011466612" evidence="7">
    <location>
        <begin position="24"/>
        <end position="475"/>
    </location>
</feature>
<evidence type="ECO:0000313" key="9">
    <source>
        <dbReference type="EMBL" id="SDG95398.1"/>
    </source>
</evidence>
<dbReference type="CDD" id="cd01610">
    <property type="entry name" value="PAP2_like"/>
    <property type="match status" value="1"/>
</dbReference>
<dbReference type="PROSITE" id="PS00893">
    <property type="entry name" value="NUDIX_BOX"/>
    <property type="match status" value="1"/>
</dbReference>
<evidence type="ECO:0000256" key="1">
    <source>
        <dbReference type="ARBA" id="ARBA00001946"/>
    </source>
</evidence>
<feature type="transmembrane region" description="Helical" evidence="6">
    <location>
        <begin position="421"/>
        <end position="441"/>
    </location>
</feature>
<protein>
    <submittedName>
        <fullName evidence="9">PAP2 superfamily protein</fullName>
    </submittedName>
</protein>
<feature type="transmembrane region" description="Helical" evidence="6">
    <location>
        <begin position="311"/>
        <end position="329"/>
    </location>
</feature>
<dbReference type="GO" id="GO:0005737">
    <property type="term" value="C:cytoplasm"/>
    <property type="evidence" value="ECO:0007669"/>
    <property type="project" value="TreeGrafter"/>
</dbReference>
<keyword evidence="4" id="KW-0378">Hydrolase</keyword>
<sequence>MHVFFSYLMFVLGIFSVAFPSMATDTNQVLEPKGALCIVRADHKIVLIHESLTRKMSLPGGKIARGETPELAAQRETWEETGLAVKVKKLLGKTERAYFFECASESDVIAYELNNVLDGHELPVWFAPHYGVEVSSAMLIEPEALDAALYRYPDQWQTVKQLFAEADDQPASYVGNLVVAAPVANQIELNWIMNLQRAVNSLPDSLVIAVNKLAWWVNQLSNPVVLLLLFPLLYWKFGLHFAYRVFYLVAITSLVCIVARQTFALPRPHVYIPAIELSHSDGYSMPSLALALWSSVGILVLNAFERLSLNRYFGGFVLALMGIMLANFYSGSEFIVDMLVGSVFGILTAWHIIRLEDKPGVDLEKLICSRTSWGLLAIVAAVLTLIFQTPVFTMLLATLVTACGIIWTGKESSDYISFREMVFVILLLLFVNEVVSFSATLVSTSSLMSLAAQTLRFPLLLLVFNVSAQRTHKTH</sequence>
<feature type="transmembrane region" description="Helical" evidence="6">
    <location>
        <begin position="213"/>
        <end position="233"/>
    </location>
</feature>
<dbReference type="InterPro" id="IPR000086">
    <property type="entry name" value="NUDIX_hydrolase_dom"/>
</dbReference>
<dbReference type="InterPro" id="IPR015797">
    <property type="entry name" value="NUDIX_hydrolase-like_dom_sf"/>
</dbReference>
<keyword evidence="10" id="KW-1185">Reference proteome</keyword>
<dbReference type="Gene3D" id="3.90.79.10">
    <property type="entry name" value="Nucleoside Triphosphate Pyrophosphohydrolase"/>
    <property type="match status" value="1"/>
</dbReference>
<dbReference type="Pfam" id="PF00293">
    <property type="entry name" value="NUDIX"/>
    <property type="match status" value="1"/>
</dbReference>
<dbReference type="GO" id="GO:0046872">
    <property type="term" value="F:metal ion binding"/>
    <property type="evidence" value="ECO:0007669"/>
    <property type="project" value="UniProtKB-KW"/>
</dbReference>
<feature type="transmembrane region" description="Helical" evidence="6">
    <location>
        <begin position="245"/>
        <end position="263"/>
    </location>
</feature>
<feature type="transmembrane region" description="Helical" evidence="6">
    <location>
        <begin position="392"/>
        <end position="409"/>
    </location>
</feature>
<evidence type="ECO:0000259" key="8">
    <source>
        <dbReference type="PROSITE" id="PS51462"/>
    </source>
</evidence>
<keyword evidence="6" id="KW-0472">Membrane</keyword>
<dbReference type="RefSeq" id="WP_093270875.1">
    <property type="nucleotide sequence ID" value="NZ_FNDD01000005.1"/>
</dbReference>
<feature type="transmembrane region" description="Helical" evidence="6">
    <location>
        <begin position="367"/>
        <end position="386"/>
    </location>
</feature>
<evidence type="ECO:0000256" key="2">
    <source>
        <dbReference type="ARBA" id="ARBA00005582"/>
    </source>
</evidence>
<feature type="signal peptide" evidence="7">
    <location>
        <begin position="1"/>
        <end position="23"/>
    </location>
</feature>
<keyword evidence="3" id="KW-0479">Metal-binding</keyword>
<dbReference type="InterPro" id="IPR020476">
    <property type="entry name" value="Nudix_hydrolase"/>
</dbReference>
<dbReference type="SUPFAM" id="SSF55811">
    <property type="entry name" value="Nudix"/>
    <property type="match status" value="1"/>
</dbReference>